<dbReference type="Proteomes" id="UP001310386">
    <property type="component" value="Unassembled WGS sequence"/>
</dbReference>
<evidence type="ECO:0000313" key="3">
    <source>
        <dbReference type="Proteomes" id="UP001310386"/>
    </source>
</evidence>
<name>A0ABU5ZLG6_9BACL</name>
<evidence type="ECO:0000259" key="1">
    <source>
        <dbReference type="PROSITE" id="PS51186"/>
    </source>
</evidence>
<reference evidence="2" key="1">
    <citation type="submission" date="2023-12" db="EMBL/GenBank/DDBJ databases">
        <title>Fervidustalea candida gen. nov., sp. nov., a novel member of the family Paenibacillaceae isolated from a geothermal area.</title>
        <authorList>
            <person name="Li W.-J."/>
            <person name="Jiao J.-Y."/>
            <person name="Chen Y."/>
        </authorList>
    </citation>
    <scope>NUCLEOTIDE SEQUENCE</scope>
    <source>
        <strain evidence="2">SYSU GA230002</strain>
    </source>
</reference>
<accession>A0ABU5ZLG6</accession>
<dbReference type="PROSITE" id="PS51186">
    <property type="entry name" value="GNAT"/>
    <property type="match status" value="1"/>
</dbReference>
<feature type="domain" description="N-acetyltransferase" evidence="1">
    <location>
        <begin position="1"/>
        <end position="151"/>
    </location>
</feature>
<dbReference type="CDD" id="cd04301">
    <property type="entry name" value="NAT_SF"/>
    <property type="match status" value="1"/>
</dbReference>
<dbReference type="RefSeq" id="WP_371754262.1">
    <property type="nucleotide sequence ID" value="NZ_JAYJLD010000014.1"/>
</dbReference>
<dbReference type="EMBL" id="JAYJLD010000014">
    <property type="protein sequence ID" value="MEB3102141.1"/>
    <property type="molecule type" value="Genomic_DNA"/>
</dbReference>
<gene>
    <name evidence="2" type="ORF">VF724_10750</name>
</gene>
<organism evidence="2 3">
    <name type="scientific">Ferviditalea candida</name>
    <dbReference type="NCBI Taxonomy" id="3108399"/>
    <lineage>
        <taxon>Bacteria</taxon>
        <taxon>Bacillati</taxon>
        <taxon>Bacillota</taxon>
        <taxon>Bacilli</taxon>
        <taxon>Bacillales</taxon>
        <taxon>Paenibacillaceae</taxon>
        <taxon>Ferviditalea</taxon>
    </lineage>
</organism>
<dbReference type="InterPro" id="IPR000182">
    <property type="entry name" value="GNAT_dom"/>
</dbReference>
<evidence type="ECO:0000313" key="2">
    <source>
        <dbReference type="EMBL" id="MEB3102141.1"/>
    </source>
</evidence>
<sequence length="151" mass="17037">MTIRKICLTDDTEVEQLWYLQQLSYRIEAEWNGLQAIPPLMDTIETIRNCGEIFYADFEQEEMIGAVSYMKDRESVTVCRLMVHPEHLRKGVGGRLLQLVEEAEPGISMFKVVTGSKNLPAIGLYTKHGYSAGGRKEAPAGIKLTAFIKNK</sequence>
<dbReference type="Gene3D" id="3.40.630.30">
    <property type="match status" value="1"/>
</dbReference>
<dbReference type="SUPFAM" id="SSF55729">
    <property type="entry name" value="Acyl-CoA N-acyltransferases (Nat)"/>
    <property type="match status" value="1"/>
</dbReference>
<keyword evidence="3" id="KW-1185">Reference proteome</keyword>
<proteinExistence type="predicted"/>
<protein>
    <submittedName>
        <fullName evidence="2">GNAT family N-acetyltransferase</fullName>
    </submittedName>
</protein>
<dbReference type="Pfam" id="PF00583">
    <property type="entry name" value="Acetyltransf_1"/>
    <property type="match status" value="1"/>
</dbReference>
<comment type="caution">
    <text evidence="2">The sequence shown here is derived from an EMBL/GenBank/DDBJ whole genome shotgun (WGS) entry which is preliminary data.</text>
</comment>
<dbReference type="InterPro" id="IPR016181">
    <property type="entry name" value="Acyl_CoA_acyltransferase"/>
</dbReference>